<evidence type="ECO:0000313" key="1">
    <source>
        <dbReference type="EMBL" id="WFD28240.1"/>
    </source>
</evidence>
<gene>
    <name evidence="1" type="ORF">MNAN1_003247</name>
</gene>
<protein>
    <submittedName>
        <fullName evidence="1">Uncharacterized protein</fullName>
    </submittedName>
</protein>
<keyword evidence="2" id="KW-1185">Reference proteome</keyword>
<dbReference type="Proteomes" id="UP001213623">
    <property type="component" value="Chromosome 6"/>
</dbReference>
<sequence length="534" mass="58201">MLRGVGAVHRQLARVRPSAASVARRYTIPVWQARAVRLAALHQALAAGHSIRAFDTFLDVAQHDPAALTSTELRSMLRMLMRMRPRTSDVMDRVLVVIEQAKRAHRTFLHRSSPADTLVLTELTHTLQDASLWNALLTSARSQRHDAPLSALEDLLDLFVAAESTVAAIPPPATPSASPTFPDTVSYNLLLHAIVRSIPRRGAAHPRRARHTRAASTSWADTLRYQIRTAPFSAAAAEKYFEATWAHMAACTTTAPSLLSWCTRLALYTRLGRLEQVQACVRDLFARGLGSMDVINAAISAYAALAPAHARPALPHTVQSVYDALQAHAHGQPLPASAHAVLEQVLGTSTLPALSVPDRTTYAVVIKALVEAGDLSGALHVLQDRVAALAGALPPTWDLYHTLFQGFARFGLRAQRQMGVDAPPPGAWTLQGKGAWHIFALHELFEGYLRVEPPSNVLERCVPPPSPRALAQVLAALRQVSSDDRAYVGTQWARLMAKLDAPPWQRVRLDTRTEHALHALSVPRSVSALADSTH</sequence>
<dbReference type="Gene3D" id="1.25.40.10">
    <property type="entry name" value="Tetratricopeptide repeat domain"/>
    <property type="match status" value="1"/>
</dbReference>
<dbReference type="EMBL" id="CP119897">
    <property type="protein sequence ID" value="WFD28240.1"/>
    <property type="molecule type" value="Genomic_DNA"/>
</dbReference>
<reference evidence="1" key="1">
    <citation type="submission" date="2023-03" db="EMBL/GenBank/DDBJ databases">
        <title>Mating type loci evolution in Malassezia.</title>
        <authorList>
            <person name="Coelho M.A."/>
        </authorList>
    </citation>
    <scope>NUCLEOTIDE SEQUENCE</scope>
    <source>
        <strain evidence="1">CBS 9557</strain>
    </source>
</reference>
<evidence type="ECO:0000313" key="2">
    <source>
        <dbReference type="Proteomes" id="UP001213623"/>
    </source>
</evidence>
<accession>A0AAF0J8P2</accession>
<dbReference type="InterPro" id="IPR011990">
    <property type="entry name" value="TPR-like_helical_dom_sf"/>
</dbReference>
<dbReference type="AlphaFoldDB" id="A0AAF0J8P2"/>
<organism evidence="1 2">
    <name type="scientific">Malassezia nana</name>
    <dbReference type="NCBI Taxonomy" id="180528"/>
    <lineage>
        <taxon>Eukaryota</taxon>
        <taxon>Fungi</taxon>
        <taxon>Dikarya</taxon>
        <taxon>Basidiomycota</taxon>
        <taxon>Ustilaginomycotina</taxon>
        <taxon>Malasseziomycetes</taxon>
        <taxon>Malasseziales</taxon>
        <taxon>Malasseziaceae</taxon>
        <taxon>Malassezia</taxon>
    </lineage>
</organism>
<name>A0AAF0J8P2_9BASI</name>
<proteinExistence type="predicted"/>